<feature type="domain" description="RRM" evidence="3">
    <location>
        <begin position="98"/>
        <end position="181"/>
    </location>
</feature>
<dbReference type="Proteomes" id="UP000283634">
    <property type="component" value="Unassembled WGS sequence"/>
</dbReference>
<feature type="compositionally biased region" description="Low complexity" evidence="2">
    <location>
        <begin position="235"/>
        <end position="257"/>
    </location>
</feature>
<dbReference type="OMA" id="LANLMMA"/>
<evidence type="ECO:0000313" key="5">
    <source>
        <dbReference type="Proteomes" id="UP000283634"/>
    </source>
</evidence>
<dbReference type="PROSITE" id="PS50102">
    <property type="entry name" value="RRM"/>
    <property type="match status" value="1"/>
</dbReference>
<proteinExistence type="predicted"/>
<keyword evidence="1" id="KW-0694">RNA-binding</keyword>
<dbReference type="VEuPathDB" id="TriTrypDB:TRSC58_01181"/>
<name>A0A3R7KQR2_TRYRA</name>
<keyword evidence="5" id="KW-1185">Reference proteome</keyword>
<sequence length="740" mass="80835">MGRRPRQAVHTMEKNFAAAPSKQTPLGENSGVPLPFSVTKDIEAAAAAAAARYPFTYHGPNTSENPVQRLHREFKLLSKEERQRLVEEEAADTDLLARTVHLRFLPTGMLQGDLAALCAECGEYLRVRICGNSTNAQNWIYGFVEFADRRGAEKMLQRSGMELPNGPGKPPLRLKCNAAKQAIVDRVFHDANPPTKAACIFGSGNFAFRTLKEAVDSYYNLKRKEGGMMVTQANLQNSSQSSHTNNTNTSLNTEMSTANGTWHSPAPRHYAKPQESPASSLYHPTQTGYHSHSVSNSDEESAGITPLLRVSATNGNNMIAGDSVLTPPLCTQPIPSISIAKHMGACSNYDGRSDGATSHEEKTTSPFVSQFTVTLPGFQTPFSSLPPPQDLKVERGEALVRVAMHSARVFAATGEQFYDAVGALRALLNVLDGHSCHTRWQINSKGASHTLEEQGVGEGEGEEVTAQRVMQLRLLAHLLLSLLFFQKGNIEESLSSIHNLVFCCNSVPVKQLGQTFPLTASVVSASPATSHVDCEPAVMEAKADDVKEDVPPIGFDGFNVEEMSCTFNPISQAFDFFGHIDVGGGEEQESTALDALMGVLRLDECEAPLEMPQAPHEQNDERDAHLQSYVLNVLLTIGLSMEVAHPVVTRCVYALAANRSKEVFGATLPALEMTLLEGGIHRLRPVLFPQVEDHNFVKFFLQSFDTCEGTPDVGLWSTLPPTHMVRCFPLPRDDASWRVV</sequence>
<dbReference type="Gene3D" id="3.30.70.330">
    <property type="match status" value="1"/>
</dbReference>
<feature type="region of interest" description="Disordered" evidence="2">
    <location>
        <begin position="1"/>
        <end position="28"/>
    </location>
</feature>
<dbReference type="InterPro" id="IPR035979">
    <property type="entry name" value="RBD_domain_sf"/>
</dbReference>
<accession>A0A3R7KQR2</accession>
<dbReference type="RefSeq" id="XP_029240078.1">
    <property type="nucleotide sequence ID" value="XM_029380107.1"/>
</dbReference>
<feature type="compositionally biased region" description="Polar residues" evidence="2">
    <location>
        <begin position="276"/>
        <end position="296"/>
    </location>
</feature>
<evidence type="ECO:0000256" key="2">
    <source>
        <dbReference type="SAM" id="MobiDB-lite"/>
    </source>
</evidence>
<dbReference type="AlphaFoldDB" id="A0A3R7KQR2"/>
<evidence type="ECO:0000256" key="1">
    <source>
        <dbReference type="PROSITE-ProRule" id="PRU00176"/>
    </source>
</evidence>
<dbReference type="Pfam" id="PF00076">
    <property type="entry name" value="RRM_1"/>
    <property type="match status" value="1"/>
</dbReference>
<evidence type="ECO:0000313" key="4">
    <source>
        <dbReference type="EMBL" id="RNF07870.1"/>
    </source>
</evidence>
<feature type="region of interest" description="Disordered" evidence="2">
    <location>
        <begin position="235"/>
        <end position="302"/>
    </location>
</feature>
<dbReference type="InterPro" id="IPR000504">
    <property type="entry name" value="RRM_dom"/>
</dbReference>
<evidence type="ECO:0000259" key="3">
    <source>
        <dbReference type="PROSITE" id="PS50102"/>
    </source>
</evidence>
<protein>
    <submittedName>
        <fullName evidence="4">Putative RNA-binding protein</fullName>
    </submittedName>
</protein>
<dbReference type="OrthoDB" id="272506at2759"/>
<dbReference type="InterPro" id="IPR012677">
    <property type="entry name" value="Nucleotide-bd_a/b_plait_sf"/>
</dbReference>
<dbReference type="GeneID" id="40327061"/>
<dbReference type="SUPFAM" id="SSF54928">
    <property type="entry name" value="RNA-binding domain, RBD"/>
    <property type="match status" value="1"/>
</dbReference>
<gene>
    <name evidence="4" type="ORF">TraAM80_03128</name>
</gene>
<organism evidence="4 5">
    <name type="scientific">Trypanosoma rangeli</name>
    <dbReference type="NCBI Taxonomy" id="5698"/>
    <lineage>
        <taxon>Eukaryota</taxon>
        <taxon>Discoba</taxon>
        <taxon>Euglenozoa</taxon>
        <taxon>Kinetoplastea</taxon>
        <taxon>Metakinetoplastina</taxon>
        <taxon>Trypanosomatida</taxon>
        <taxon>Trypanosomatidae</taxon>
        <taxon>Trypanosoma</taxon>
        <taxon>Herpetosoma</taxon>
    </lineage>
</organism>
<reference evidence="4 5" key="1">
    <citation type="journal article" date="2018" name="BMC Genomics">
        <title>Genomic comparison of Trypanosoma conorhini and Trypanosoma rangeli to Trypanosoma cruzi strains of high and low virulence.</title>
        <authorList>
            <person name="Bradwell K.R."/>
            <person name="Koparde V.N."/>
            <person name="Matveyev A.V."/>
            <person name="Serrano M.G."/>
            <person name="Alves J.M."/>
            <person name="Parikh H."/>
            <person name="Huang B."/>
            <person name="Lee V."/>
            <person name="Espinosa-Alvarez O."/>
            <person name="Ortiz P.A."/>
            <person name="Costa-Martins A.G."/>
            <person name="Teixeira M.M."/>
            <person name="Buck G.A."/>
        </authorList>
    </citation>
    <scope>NUCLEOTIDE SEQUENCE [LARGE SCALE GENOMIC DNA]</scope>
    <source>
        <strain evidence="4 5">AM80</strain>
    </source>
</reference>
<dbReference type="GO" id="GO:0003723">
    <property type="term" value="F:RNA binding"/>
    <property type="evidence" value="ECO:0007669"/>
    <property type="project" value="UniProtKB-UniRule"/>
</dbReference>
<dbReference type="EMBL" id="MKGL01000077">
    <property type="protein sequence ID" value="RNF07870.1"/>
    <property type="molecule type" value="Genomic_DNA"/>
</dbReference>
<comment type="caution">
    <text evidence="4">The sequence shown here is derived from an EMBL/GenBank/DDBJ whole genome shotgun (WGS) entry which is preliminary data.</text>
</comment>